<evidence type="ECO:0000256" key="1">
    <source>
        <dbReference type="ARBA" id="ARBA00004370"/>
    </source>
</evidence>
<feature type="transmembrane region" description="Helical" evidence="5">
    <location>
        <begin position="125"/>
        <end position="146"/>
    </location>
</feature>
<dbReference type="EMBL" id="UINC01001537">
    <property type="protein sequence ID" value="SUZ83128.1"/>
    <property type="molecule type" value="Genomic_DNA"/>
</dbReference>
<name>A0A381QX25_9ZZZZ</name>
<keyword evidence="3 5" id="KW-1133">Transmembrane helix</keyword>
<accession>A0A381QX25</accession>
<gene>
    <name evidence="7" type="ORF">METZ01_LOCUS35982</name>
</gene>
<dbReference type="GO" id="GO:0016491">
    <property type="term" value="F:oxidoreductase activity"/>
    <property type="evidence" value="ECO:0007669"/>
    <property type="project" value="InterPro"/>
</dbReference>
<evidence type="ECO:0000259" key="6">
    <source>
        <dbReference type="Pfam" id="PF04116"/>
    </source>
</evidence>
<dbReference type="GO" id="GO:0016020">
    <property type="term" value="C:membrane"/>
    <property type="evidence" value="ECO:0007669"/>
    <property type="project" value="UniProtKB-SubCell"/>
</dbReference>
<feature type="transmembrane region" description="Helical" evidence="5">
    <location>
        <begin position="16"/>
        <end position="36"/>
    </location>
</feature>
<evidence type="ECO:0000256" key="4">
    <source>
        <dbReference type="ARBA" id="ARBA00023136"/>
    </source>
</evidence>
<proteinExistence type="predicted"/>
<dbReference type="InterPro" id="IPR006694">
    <property type="entry name" value="Fatty_acid_hydroxylase"/>
</dbReference>
<evidence type="ECO:0000256" key="5">
    <source>
        <dbReference type="SAM" id="Phobius"/>
    </source>
</evidence>
<keyword evidence="4 5" id="KW-0472">Membrane</keyword>
<dbReference type="Pfam" id="PF04116">
    <property type="entry name" value="FA_hydroxylase"/>
    <property type="match status" value="1"/>
</dbReference>
<feature type="transmembrane region" description="Helical" evidence="5">
    <location>
        <begin position="42"/>
        <end position="65"/>
    </location>
</feature>
<evidence type="ECO:0000256" key="3">
    <source>
        <dbReference type="ARBA" id="ARBA00022989"/>
    </source>
</evidence>
<organism evidence="7">
    <name type="scientific">marine metagenome</name>
    <dbReference type="NCBI Taxonomy" id="408172"/>
    <lineage>
        <taxon>unclassified sequences</taxon>
        <taxon>metagenomes</taxon>
        <taxon>ecological metagenomes</taxon>
    </lineage>
</organism>
<reference evidence="7" key="1">
    <citation type="submission" date="2018-05" db="EMBL/GenBank/DDBJ databases">
        <authorList>
            <person name="Lanie J.A."/>
            <person name="Ng W.-L."/>
            <person name="Kazmierczak K.M."/>
            <person name="Andrzejewski T.M."/>
            <person name="Davidsen T.M."/>
            <person name="Wayne K.J."/>
            <person name="Tettelin H."/>
            <person name="Glass J.I."/>
            <person name="Rusch D."/>
            <person name="Podicherti R."/>
            <person name="Tsui H.-C.T."/>
            <person name="Winkler M.E."/>
        </authorList>
    </citation>
    <scope>NUCLEOTIDE SEQUENCE</scope>
</reference>
<feature type="domain" description="Fatty acid hydroxylase" evidence="6">
    <location>
        <begin position="133"/>
        <end position="266"/>
    </location>
</feature>
<comment type="subcellular location">
    <subcellularLocation>
        <location evidence="1">Membrane</location>
    </subcellularLocation>
</comment>
<protein>
    <recommendedName>
        <fullName evidence="6">Fatty acid hydroxylase domain-containing protein</fullName>
    </recommendedName>
</protein>
<sequence length="312" mass="36769">MFALLSILLSKRTKHAFIGMSVSVLAILLGGTSIEVKEFEQSIFSISLDWMLLEILVLSLIFIPIEMFLPKRSEQTKFHPEWKTDLIYLFKAQLLVQYVAVAVKLPAELFFSDIGMEQVQNLVSYLPFLLQLFLAMFVADLFQYLAHRSFHVNSLLWRFHSVHHSIKYVDWISGSRLHMVDIFVTRSFSYIPLYVLGFSNDVFYVYVVIVAIQAVIAHANTRIPFGFLKYLLVTPQYHHWHHCKDQKFYNKNYAIHFPFIDKMFGTYYLPGNDWPQEMGLKNEKFPKGYFRQFIYPFIRDPKFFEPTNPSTR</sequence>
<dbReference type="GO" id="GO:0008610">
    <property type="term" value="P:lipid biosynthetic process"/>
    <property type="evidence" value="ECO:0007669"/>
    <property type="project" value="InterPro"/>
</dbReference>
<evidence type="ECO:0000313" key="7">
    <source>
        <dbReference type="EMBL" id="SUZ83128.1"/>
    </source>
</evidence>
<evidence type="ECO:0000256" key="2">
    <source>
        <dbReference type="ARBA" id="ARBA00022692"/>
    </source>
</evidence>
<dbReference type="GO" id="GO:0005506">
    <property type="term" value="F:iron ion binding"/>
    <property type="evidence" value="ECO:0007669"/>
    <property type="project" value="InterPro"/>
</dbReference>
<dbReference type="InterPro" id="IPR050307">
    <property type="entry name" value="Sterol_Desaturase_Related"/>
</dbReference>
<dbReference type="AlphaFoldDB" id="A0A381QX25"/>
<keyword evidence="2 5" id="KW-0812">Transmembrane</keyword>
<dbReference type="PANTHER" id="PTHR11863">
    <property type="entry name" value="STEROL DESATURASE"/>
    <property type="match status" value="1"/>
</dbReference>